<evidence type="ECO:0000256" key="9">
    <source>
        <dbReference type="ARBA" id="ARBA00023264"/>
    </source>
</evidence>
<dbReference type="PANTHER" id="PTHR43616:SF5">
    <property type="entry name" value="GLYCEROL DEHYDROGENASE 1"/>
    <property type="match status" value="1"/>
</dbReference>
<dbReference type="GO" id="GO:0046872">
    <property type="term" value="F:metal ion binding"/>
    <property type="evidence" value="ECO:0007669"/>
    <property type="project" value="UniProtKB-KW"/>
</dbReference>
<dbReference type="SUPFAM" id="SSF56796">
    <property type="entry name" value="Dehydroquinate synthase-like"/>
    <property type="match status" value="1"/>
</dbReference>
<keyword evidence="9" id="KW-1208">Phospholipid metabolism</keyword>
<sequence length="337" mass="38684">MEFNTVIGRNLLEEINNVAHEPFVVITMDDLWPIYKKKFAPSTKVIFVESTDKKLLDDFILKLGNFSSIIGLGGGQAIDVAKYFSWKMNKPFFQFPTSLSVDAAFGHRSAVRIKNVVRYVGWSVPECVFIDLDIIKSAPIKINTAGIGDILCFITGVMDWQYARDRGKLEKQWEYDEELANTSLSKAQAVIDDYQEIKNMTDKGIKIMIDALKWGGSSYCSSGWNPRHIEGVEHLIFYSLEYHTKKIFLHGQAVCLGIVIGSMMHKQRNEELRNIINKIGVDIKPKSMNIDWDEVKHSLFNLKNFVEKSNLMWGISNDYVFDENFFKEMIPRIEAKE</sequence>
<keyword evidence="3" id="KW-0479">Metal-binding</keyword>
<proteinExistence type="predicted"/>
<keyword evidence="7" id="KW-0443">Lipid metabolism</keyword>
<keyword evidence="1" id="KW-0963">Cytoplasm</keyword>
<dbReference type="Gene3D" id="3.40.50.1970">
    <property type="match status" value="1"/>
</dbReference>
<name>A0A381TAA0_9ZZZZ</name>
<gene>
    <name evidence="10" type="ORF">METZ01_LOCUS65523</name>
</gene>
<dbReference type="InterPro" id="IPR016205">
    <property type="entry name" value="Glycerol_DH"/>
</dbReference>
<evidence type="ECO:0000256" key="1">
    <source>
        <dbReference type="ARBA" id="ARBA00022490"/>
    </source>
</evidence>
<keyword evidence="6" id="KW-0520">NAD</keyword>
<evidence type="ECO:0000256" key="8">
    <source>
        <dbReference type="ARBA" id="ARBA00023209"/>
    </source>
</evidence>
<dbReference type="PANTHER" id="PTHR43616">
    <property type="entry name" value="GLYCEROL DEHYDROGENASE"/>
    <property type="match status" value="1"/>
</dbReference>
<organism evidence="10">
    <name type="scientific">marine metagenome</name>
    <dbReference type="NCBI Taxonomy" id="408172"/>
    <lineage>
        <taxon>unclassified sequences</taxon>
        <taxon>metagenomes</taxon>
        <taxon>ecological metagenomes</taxon>
    </lineage>
</organism>
<dbReference type="GO" id="GO:0008654">
    <property type="term" value="P:phospholipid biosynthetic process"/>
    <property type="evidence" value="ECO:0007669"/>
    <property type="project" value="UniProtKB-KW"/>
</dbReference>
<keyword evidence="5" id="KW-0560">Oxidoreductase</keyword>
<accession>A0A381TAA0</accession>
<dbReference type="EMBL" id="UINC01004215">
    <property type="protein sequence ID" value="SVA12669.1"/>
    <property type="molecule type" value="Genomic_DNA"/>
</dbReference>
<evidence type="ECO:0000256" key="2">
    <source>
        <dbReference type="ARBA" id="ARBA00022516"/>
    </source>
</evidence>
<dbReference type="AlphaFoldDB" id="A0A381TAA0"/>
<dbReference type="Pfam" id="PF13685">
    <property type="entry name" value="Fe-ADH_2"/>
    <property type="match status" value="1"/>
</dbReference>
<evidence type="ECO:0008006" key="11">
    <source>
        <dbReference type="Google" id="ProtNLM"/>
    </source>
</evidence>
<evidence type="ECO:0000313" key="10">
    <source>
        <dbReference type="EMBL" id="SVA12669.1"/>
    </source>
</evidence>
<protein>
    <recommendedName>
        <fullName evidence="11">Alcohol dehydrogenase iron-type/glycerol dehydrogenase GldA domain-containing protein</fullName>
    </recommendedName>
</protein>
<keyword evidence="2" id="KW-0444">Lipid biosynthesis</keyword>
<evidence type="ECO:0000256" key="4">
    <source>
        <dbReference type="ARBA" id="ARBA00022857"/>
    </source>
</evidence>
<evidence type="ECO:0000256" key="6">
    <source>
        <dbReference type="ARBA" id="ARBA00023027"/>
    </source>
</evidence>
<keyword evidence="4" id="KW-0521">NADP</keyword>
<dbReference type="GO" id="GO:0016614">
    <property type="term" value="F:oxidoreductase activity, acting on CH-OH group of donors"/>
    <property type="evidence" value="ECO:0007669"/>
    <property type="project" value="InterPro"/>
</dbReference>
<dbReference type="InterPro" id="IPR032837">
    <property type="entry name" value="G1PDH"/>
</dbReference>
<dbReference type="Gene3D" id="1.20.1090.10">
    <property type="entry name" value="Dehydroquinate synthase-like - alpha domain"/>
    <property type="match status" value="1"/>
</dbReference>
<evidence type="ECO:0000256" key="5">
    <source>
        <dbReference type="ARBA" id="ARBA00023002"/>
    </source>
</evidence>
<evidence type="ECO:0000256" key="3">
    <source>
        <dbReference type="ARBA" id="ARBA00022723"/>
    </source>
</evidence>
<keyword evidence="8" id="KW-0594">Phospholipid biosynthesis</keyword>
<reference evidence="10" key="1">
    <citation type="submission" date="2018-05" db="EMBL/GenBank/DDBJ databases">
        <authorList>
            <person name="Lanie J.A."/>
            <person name="Ng W.-L."/>
            <person name="Kazmierczak K.M."/>
            <person name="Andrzejewski T.M."/>
            <person name="Davidsen T.M."/>
            <person name="Wayne K.J."/>
            <person name="Tettelin H."/>
            <person name="Glass J.I."/>
            <person name="Rusch D."/>
            <person name="Podicherti R."/>
            <person name="Tsui H.-C.T."/>
            <person name="Winkler M.E."/>
        </authorList>
    </citation>
    <scope>NUCLEOTIDE SEQUENCE</scope>
</reference>
<evidence type="ECO:0000256" key="7">
    <source>
        <dbReference type="ARBA" id="ARBA00023098"/>
    </source>
</evidence>